<reference evidence="3" key="3">
    <citation type="submission" date="2013-03" db="EMBL/GenBank/DDBJ databases">
        <title>The Cellulophaga phages: a novel, diverse, and globally ubiquitous model system.</title>
        <authorList>
            <person name="Holmfeldt K."/>
            <person name="Solonenko N."/>
            <person name="Shah M."/>
            <person name="Corrier K."/>
            <person name="Riemann L."/>
            <person name="VerBerkmoes N.C."/>
            <person name="Sullivan M.B."/>
        </authorList>
    </citation>
    <scope>NUCLEOTIDE SEQUENCE [LARGE SCALE GENOMIC DNA]</scope>
</reference>
<evidence type="ECO:0000313" key="1">
    <source>
        <dbReference type="EMBL" id="AGH56738.1"/>
    </source>
</evidence>
<dbReference type="KEGG" id="vg:15009937"/>
<evidence type="ECO:0000313" key="3">
    <source>
        <dbReference type="Proteomes" id="UP000014729"/>
    </source>
</evidence>
<gene>
    <name evidence="1" type="ORF">CGPG_00039</name>
    <name evidence="2" type="ORF">PhiST_gp070</name>
</gene>
<accession>M4SL82</accession>
<evidence type="ECO:0000313" key="2">
    <source>
        <dbReference type="EMBL" id="AGO47209.1"/>
    </source>
</evidence>
<keyword evidence="4" id="KW-1185">Reference proteome</keyword>
<name>M4SL82_9CAUD</name>
<protein>
    <submittedName>
        <fullName evidence="1">Uncharacterized protein</fullName>
    </submittedName>
</protein>
<dbReference type="EMBL" id="HQ634192">
    <property type="protein sequence ID" value="AGH56738.1"/>
    <property type="molecule type" value="Genomic_DNA"/>
</dbReference>
<sequence>MTSQQKLDNNKLLIENTALLMNEKIKPVQTIFMQWIEKFGPRETIPFNHDELSRTFNIDIEIVGETIPELGRGLFLRNRVKKGSKIIWRRIRPQTFIKKYPQGKFLIFTKTNAYAIIDGKTNAPLGDLEKDPIEIVYKFTSK</sequence>
<dbReference type="Proteomes" id="UP000014729">
    <property type="component" value="Segment"/>
</dbReference>
<dbReference type="EMBL" id="KC821604">
    <property type="protein sequence ID" value="AGO47209.1"/>
    <property type="molecule type" value="Genomic_DNA"/>
</dbReference>
<reference evidence="1 4" key="1">
    <citation type="submission" date="2010-11" db="EMBL/GenBank/DDBJ databases">
        <title>The Genome Sequence of Cellulophaga phage phiST.</title>
        <authorList>
            <consortium name="The Broad Institute Genome Sequencing Platform"/>
            <person name="Henn M.R."/>
            <person name="Reimann L."/>
            <person name="Holmfelt K."/>
            <person name="Levin J."/>
            <person name="Malboeuf C."/>
            <person name="Casali M."/>
            <person name="Russ C."/>
            <person name="Lennon N."/>
            <person name="Chapman S.B."/>
            <person name="Erlich R."/>
            <person name="Young S.K."/>
            <person name="Yandava C."/>
            <person name="Zeng Q."/>
            <person name="Alvarado L."/>
            <person name="Anderson S."/>
            <person name="Berlin A."/>
            <person name="Chen Z."/>
            <person name="Freedman E."/>
            <person name="Gellesch M."/>
            <person name="Goldberg J."/>
            <person name="Green L."/>
            <person name="Griggs A."/>
            <person name="Gujja S."/>
            <person name="Heilman E.R."/>
            <person name="Heiman D."/>
            <person name="Hollinger A."/>
            <person name="Howarth C."/>
            <person name="Larson L."/>
            <person name="Mehta T."/>
            <person name="Pearson M."/>
            <person name="Roberts A."/>
            <person name="Ryan E."/>
            <person name="Saif S."/>
            <person name="Shea T."/>
            <person name="Shenoy N."/>
            <person name="Sisk P."/>
            <person name="Stolte C."/>
            <person name="Sykes S."/>
            <person name="White J."/>
            <person name="Haas B."/>
            <person name="Nusbaum C."/>
            <person name="Birren B."/>
        </authorList>
    </citation>
    <scope>NUCLEOTIDE SEQUENCE [LARGE SCALE GENOMIC DNA]</scope>
    <source>
        <strain evidence="1">PhiST</strain>
        <strain evidence="4">phiST</strain>
    </source>
</reference>
<dbReference type="Proteomes" id="UP000203074">
    <property type="component" value="Segment"/>
</dbReference>
<dbReference type="GeneID" id="15009937"/>
<organism evidence="1 4">
    <name type="scientific">Cellulophaga phage phiST</name>
    <dbReference type="NCBI Taxonomy" id="756282"/>
    <lineage>
        <taxon>Viruses</taxon>
        <taxon>Duplodnaviria</taxon>
        <taxon>Heunggongvirae</taxon>
        <taxon>Uroviricota</taxon>
        <taxon>Caudoviricetes</taxon>
        <taxon>Cbastvirus</taxon>
        <taxon>Cbastvirus ST</taxon>
    </lineage>
</organism>
<evidence type="ECO:0000313" key="4">
    <source>
        <dbReference type="Proteomes" id="UP000203074"/>
    </source>
</evidence>
<proteinExistence type="predicted"/>
<reference evidence="2 3" key="2">
    <citation type="journal article" date="2013" name="Proc. Natl. Acad. Sci. U.S.A.">
        <title>Twelve previously unknown phage genera are ubiquitous in global oceans.</title>
        <authorList>
            <person name="Holmfeldt K."/>
            <person name="Solonenko N."/>
            <person name="Shah M."/>
            <person name="Corrier K."/>
            <person name="Riemann L."/>
            <person name="Verberkmoes N.C."/>
            <person name="Sullivan M.B."/>
        </authorList>
    </citation>
    <scope>NUCLEOTIDE SEQUENCE [LARGE SCALE GENOMIC DNA]</scope>
    <source>
        <strain evidence="2">PhiST</strain>
    </source>
</reference>
<dbReference type="RefSeq" id="YP_007673421.1">
    <property type="nucleotide sequence ID" value="NC_020842.1"/>
</dbReference>